<dbReference type="PANTHER" id="PTHR45138:SF9">
    <property type="entry name" value="DIGUANYLATE CYCLASE DGCM-RELATED"/>
    <property type="match status" value="1"/>
</dbReference>
<dbReference type="SMART" id="SM00267">
    <property type="entry name" value="GGDEF"/>
    <property type="match status" value="1"/>
</dbReference>
<keyword evidence="1" id="KW-0812">Transmembrane</keyword>
<evidence type="ECO:0000256" key="1">
    <source>
        <dbReference type="SAM" id="Phobius"/>
    </source>
</evidence>
<keyword evidence="4" id="KW-1185">Reference proteome</keyword>
<evidence type="ECO:0000313" key="4">
    <source>
        <dbReference type="Proteomes" id="UP000746471"/>
    </source>
</evidence>
<dbReference type="PANTHER" id="PTHR45138">
    <property type="entry name" value="REGULATORY COMPONENTS OF SENSORY TRANSDUCTION SYSTEM"/>
    <property type="match status" value="1"/>
</dbReference>
<dbReference type="InterPro" id="IPR043128">
    <property type="entry name" value="Rev_trsase/Diguanyl_cyclase"/>
</dbReference>
<organism evidence="3 4">
    <name type="scientific">Fusibacter paucivorans</name>
    <dbReference type="NCBI Taxonomy" id="76009"/>
    <lineage>
        <taxon>Bacteria</taxon>
        <taxon>Bacillati</taxon>
        <taxon>Bacillota</taxon>
        <taxon>Clostridia</taxon>
        <taxon>Eubacteriales</taxon>
        <taxon>Eubacteriales Family XII. Incertae Sedis</taxon>
        <taxon>Fusibacter</taxon>
    </lineage>
</organism>
<dbReference type="RefSeq" id="WP_213238311.1">
    <property type="nucleotide sequence ID" value="NZ_JAHBCL010000041.1"/>
</dbReference>
<dbReference type="InterPro" id="IPR050469">
    <property type="entry name" value="Diguanylate_Cyclase"/>
</dbReference>
<protein>
    <submittedName>
        <fullName evidence="3">Sensor domain-containing diguanylate cyclase</fullName>
    </submittedName>
</protein>
<dbReference type="Gene3D" id="3.30.450.20">
    <property type="entry name" value="PAS domain"/>
    <property type="match status" value="1"/>
</dbReference>
<reference evidence="3 4" key="1">
    <citation type="submission" date="2021-05" db="EMBL/GenBank/DDBJ databases">
        <title>Fusibacter ferrireducens sp. nov., an anaerobic, sulfur- and Fe-reducing bacterium isolated from the mangrove sediment.</title>
        <authorList>
            <person name="Qiu D."/>
        </authorList>
    </citation>
    <scope>NUCLEOTIDE SEQUENCE [LARGE SCALE GENOMIC DNA]</scope>
    <source>
        <strain evidence="3 4">DSM 12116</strain>
    </source>
</reference>
<keyword evidence="1" id="KW-0472">Membrane</keyword>
<feature type="transmembrane region" description="Helical" evidence="1">
    <location>
        <begin position="158"/>
        <end position="180"/>
    </location>
</feature>
<dbReference type="Gene3D" id="3.30.70.270">
    <property type="match status" value="1"/>
</dbReference>
<dbReference type="EMBL" id="JAHBCL010000041">
    <property type="protein sequence ID" value="MBS7528453.1"/>
    <property type="molecule type" value="Genomic_DNA"/>
</dbReference>
<dbReference type="Pfam" id="PF00990">
    <property type="entry name" value="GGDEF"/>
    <property type="match status" value="1"/>
</dbReference>
<dbReference type="NCBIfam" id="TIGR00254">
    <property type="entry name" value="GGDEF"/>
    <property type="match status" value="1"/>
</dbReference>
<feature type="domain" description="GGDEF" evidence="2">
    <location>
        <begin position="243"/>
        <end position="373"/>
    </location>
</feature>
<evidence type="ECO:0000313" key="3">
    <source>
        <dbReference type="EMBL" id="MBS7528453.1"/>
    </source>
</evidence>
<evidence type="ECO:0000259" key="2">
    <source>
        <dbReference type="PROSITE" id="PS50887"/>
    </source>
</evidence>
<dbReference type="InterPro" id="IPR004010">
    <property type="entry name" value="Double_Cache_2"/>
</dbReference>
<dbReference type="Pfam" id="PF08269">
    <property type="entry name" value="dCache_2"/>
    <property type="match status" value="1"/>
</dbReference>
<dbReference type="InterPro" id="IPR029787">
    <property type="entry name" value="Nucleotide_cyclase"/>
</dbReference>
<accession>A0ABS5PTP6</accession>
<dbReference type="PROSITE" id="PS50887">
    <property type="entry name" value="GGDEF"/>
    <property type="match status" value="1"/>
</dbReference>
<gene>
    <name evidence="3" type="ORF">KHM83_17335</name>
</gene>
<dbReference type="InterPro" id="IPR000160">
    <property type="entry name" value="GGDEF_dom"/>
</dbReference>
<keyword evidence="1" id="KW-1133">Transmembrane helix</keyword>
<comment type="caution">
    <text evidence="3">The sequence shown here is derived from an EMBL/GenBank/DDBJ whole genome shotgun (WGS) entry which is preliminary data.</text>
</comment>
<dbReference type="CDD" id="cd01949">
    <property type="entry name" value="GGDEF"/>
    <property type="match status" value="1"/>
</dbReference>
<dbReference type="Proteomes" id="UP000746471">
    <property type="component" value="Unassembled WGS sequence"/>
</dbReference>
<dbReference type="SUPFAM" id="SSF55073">
    <property type="entry name" value="Nucleotide cyclase"/>
    <property type="match status" value="1"/>
</dbReference>
<sequence length="373" mass="43089">MRIVRHENYFVVFYVDDDQIETLVKSVMMHRIRRDVLVDNGYIWIDQILNYDGGDDYAIRLVHPNMPETEGILLSTHYVDIKGNQPYLTELQGIIKDGELYQEYYFKKKDSFEVAHKLSYTRLYKPYDWVIATGVYLDDIDVLVSNETRAMKLTQRAFILKTLLMISVCLILASALIYLFEKRISRLIQDFQDEVTLKNEELQIEKSKIEEIAYKDSLTGLLTRRAMQDHLERANTNAIEQNTHYAIGIGDIDYFKKINDQYGHQAGDYVLVALANLFNAHLGPDYLVARWGGEEFLFLLNNTRAEEALNTMNYLRECIQTADFEYEGHKISVHISIGVTGSSTEEKTAYAILNEADKNLYIAKTTGRNKVVG</sequence>
<name>A0ABS5PTP6_9FIRM</name>
<proteinExistence type="predicted"/>